<accession>A0A8S1NM93</accession>
<gene>
    <name evidence="3" type="ORF">PPRIM_AZ9-3.1.T0920172</name>
</gene>
<dbReference type="AlphaFoldDB" id="A0A8S1NM93"/>
<dbReference type="EMBL" id="CAJJDM010000095">
    <property type="protein sequence ID" value="CAD8093200.1"/>
    <property type="molecule type" value="Genomic_DNA"/>
</dbReference>
<evidence type="ECO:0000313" key="4">
    <source>
        <dbReference type="Proteomes" id="UP000688137"/>
    </source>
</evidence>
<feature type="region of interest" description="Disordered" evidence="2">
    <location>
        <begin position="91"/>
        <end position="127"/>
    </location>
</feature>
<evidence type="ECO:0000313" key="3">
    <source>
        <dbReference type="EMBL" id="CAD8093200.1"/>
    </source>
</evidence>
<name>A0A8S1NM93_PARPR</name>
<dbReference type="Proteomes" id="UP000688137">
    <property type="component" value="Unassembled WGS sequence"/>
</dbReference>
<comment type="caution">
    <text evidence="3">The sequence shown here is derived from an EMBL/GenBank/DDBJ whole genome shotgun (WGS) entry which is preliminary data.</text>
</comment>
<evidence type="ECO:0000256" key="1">
    <source>
        <dbReference type="SAM" id="Coils"/>
    </source>
</evidence>
<proteinExistence type="predicted"/>
<keyword evidence="4" id="KW-1185">Reference proteome</keyword>
<evidence type="ECO:0000256" key="2">
    <source>
        <dbReference type="SAM" id="MobiDB-lite"/>
    </source>
</evidence>
<protein>
    <submittedName>
        <fullName evidence="3">Uncharacterized protein</fullName>
    </submittedName>
</protein>
<sequence length="191" mass="22687">MENLDQNSNTDDRNLQLSQLVLQQKREKILLQKKIQTLEKQNKILQQQMEQCKNEKEDQSNQIKQLKEYIAKQESVTTKLNGLIKKLLQRDEENQQYDHSLSAPKTDAKSNKYDNQERKKKDKEYLEEQQKLDLNEQIIAQYKKHSLKEQSMSSKLPPIEDTKNKPIVVQVPKSQLKKINPQYLIEQLQKE</sequence>
<feature type="coiled-coil region" evidence="1">
    <location>
        <begin position="21"/>
        <end position="76"/>
    </location>
</feature>
<organism evidence="3 4">
    <name type="scientific">Paramecium primaurelia</name>
    <dbReference type="NCBI Taxonomy" id="5886"/>
    <lineage>
        <taxon>Eukaryota</taxon>
        <taxon>Sar</taxon>
        <taxon>Alveolata</taxon>
        <taxon>Ciliophora</taxon>
        <taxon>Intramacronucleata</taxon>
        <taxon>Oligohymenophorea</taxon>
        <taxon>Peniculida</taxon>
        <taxon>Parameciidae</taxon>
        <taxon>Paramecium</taxon>
    </lineage>
</organism>
<reference evidence="3" key="1">
    <citation type="submission" date="2021-01" db="EMBL/GenBank/DDBJ databases">
        <authorList>
            <consortium name="Genoscope - CEA"/>
            <person name="William W."/>
        </authorList>
    </citation>
    <scope>NUCLEOTIDE SEQUENCE</scope>
</reference>
<keyword evidence="1" id="KW-0175">Coiled coil</keyword>
<feature type="compositionally biased region" description="Basic and acidic residues" evidence="2">
    <location>
        <begin position="106"/>
        <end position="127"/>
    </location>
</feature>
<dbReference type="OMA" id="SQQMESY"/>